<reference evidence="11" key="2">
    <citation type="journal article" date="2017" name="Genome Announc.">
        <title>Draft genome sequence of Paludibacter jiangxiensis NM7(T), a propionate-producing fermentative bacterium.</title>
        <authorList>
            <person name="Qiu Y.-L."/>
            <person name="Tourlousse D.M."/>
            <person name="Matsuura N."/>
            <person name="Ohashi A."/>
            <person name="Sekiguchi Y."/>
        </authorList>
    </citation>
    <scope>NUCLEOTIDE SEQUENCE [LARGE SCALE GENOMIC DNA]</scope>
    <source>
        <strain evidence="11">NM7</strain>
    </source>
</reference>
<dbReference type="GO" id="GO:0004222">
    <property type="term" value="F:metalloendopeptidase activity"/>
    <property type="evidence" value="ECO:0007669"/>
    <property type="project" value="InterPro"/>
</dbReference>
<organism evidence="10 11">
    <name type="scientific">Paludibacter jiangxiensis</name>
    <dbReference type="NCBI Taxonomy" id="681398"/>
    <lineage>
        <taxon>Bacteria</taxon>
        <taxon>Pseudomonadati</taxon>
        <taxon>Bacteroidota</taxon>
        <taxon>Bacteroidia</taxon>
        <taxon>Bacteroidales</taxon>
        <taxon>Paludibacteraceae</taxon>
        <taxon>Paludibacter</taxon>
    </lineage>
</organism>
<evidence type="ECO:0000259" key="9">
    <source>
        <dbReference type="Pfam" id="PF01432"/>
    </source>
</evidence>
<dbReference type="Proteomes" id="UP000076586">
    <property type="component" value="Unassembled WGS sequence"/>
</dbReference>
<dbReference type="GO" id="GO:0006508">
    <property type="term" value="P:proteolysis"/>
    <property type="evidence" value="ECO:0007669"/>
    <property type="project" value="UniProtKB-KW"/>
</dbReference>
<reference evidence="11" key="1">
    <citation type="submission" date="2016-04" db="EMBL/GenBank/DDBJ databases">
        <title>Draft genome sequence of Paludibacter jiangxiensis strain NM7.</title>
        <authorList>
            <person name="Qiu Y."/>
            <person name="Matsuura N."/>
            <person name="Ohashi A."/>
            <person name="Tourlousse M.D."/>
            <person name="Sekiguchi Y."/>
        </authorList>
    </citation>
    <scope>NUCLEOTIDE SEQUENCE [LARGE SCALE GENOMIC DNA]</scope>
    <source>
        <strain evidence="11">NM7</strain>
    </source>
</reference>
<proteinExistence type="inferred from homology"/>
<dbReference type="InterPro" id="IPR001567">
    <property type="entry name" value="Pept_M3A_M3B_dom"/>
</dbReference>
<dbReference type="FunFam" id="3.40.390.10:FF:000009">
    <property type="entry name" value="Oligopeptidase A"/>
    <property type="match status" value="1"/>
</dbReference>
<dbReference type="GO" id="GO:0004180">
    <property type="term" value="F:carboxypeptidase activity"/>
    <property type="evidence" value="ECO:0007669"/>
    <property type="project" value="TreeGrafter"/>
</dbReference>
<evidence type="ECO:0000256" key="2">
    <source>
        <dbReference type="ARBA" id="ARBA00022670"/>
    </source>
</evidence>
<dbReference type="InterPro" id="IPR024077">
    <property type="entry name" value="Neurolysin/TOP_dom2"/>
</dbReference>
<dbReference type="InterPro" id="IPR034005">
    <property type="entry name" value="M3A_DCP"/>
</dbReference>
<dbReference type="PANTHER" id="PTHR43660:SF1">
    <property type="entry name" value="DIPEPTIDYL CARBOXYPEPTIDASE"/>
    <property type="match status" value="1"/>
</dbReference>
<evidence type="ECO:0000313" key="10">
    <source>
        <dbReference type="EMBL" id="GAT62052.1"/>
    </source>
</evidence>
<evidence type="ECO:0000256" key="8">
    <source>
        <dbReference type="SAM" id="SignalP"/>
    </source>
</evidence>
<dbReference type="OrthoDB" id="9773538at2"/>
<feature type="domain" description="Peptidase M3A/M3B catalytic" evidence="9">
    <location>
        <begin position="248"/>
        <end position="696"/>
    </location>
</feature>
<dbReference type="RefSeq" id="WP_068701930.1">
    <property type="nucleotide sequence ID" value="NZ_BDCR01000001.1"/>
</dbReference>
<gene>
    <name evidence="10" type="ORF">PJIAN_1642</name>
</gene>
<keyword evidence="3 7" id="KW-0479">Metal-binding</keyword>
<feature type="chain" id="PRO_5007904895" evidence="8">
    <location>
        <begin position="22"/>
        <end position="698"/>
    </location>
</feature>
<evidence type="ECO:0000256" key="6">
    <source>
        <dbReference type="ARBA" id="ARBA00023049"/>
    </source>
</evidence>
<evidence type="ECO:0000256" key="5">
    <source>
        <dbReference type="ARBA" id="ARBA00022833"/>
    </source>
</evidence>
<comment type="similarity">
    <text evidence="1 7">Belongs to the peptidase M3 family.</text>
</comment>
<dbReference type="InterPro" id="IPR045090">
    <property type="entry name" value="Pept_M3A_M3B"/>
</dbReference>
<dbReference type="Gene3D" id="1.10.1370.10">
    <property type="entry name" value="Neurolysin, domain 3"/>
    <property type="match status" value="1"/>
</dbReference>
<comment type="cofactor">
    <cofactor evidence="7">
        <name>Zn(2+)</name>
        <dbReference type="ChEBI" id="CHEBI:29105"/>
    </cofactor>
    <text evidence="7">Binds 1 zinc ion.</text>
</comment>
<keyword evidence="11" id="KW-1185">Reference proteome</keyword>
<dbReference type="PANTHER" id="PTHR43660">
    <property type="entry name" value="DIPEPTIDYL CARBOXYPEPTIDASE"/>
    <property type="match status" value="1"/>
</dbReference>
<keyword evidence="2 7" id="KW-0645">Protease</keyword>
<evidence type="ECO:0000256" key="7">
    <source>
        <dbReference type="RuleBase" id="RU003435"/>
    </source>
</evidence>
<dbReference type="GO" id="GO:0005829">
    <property type="term" value="C:cytosol"/>
    <property type="evidence" value="ECO:0007669"/>
    <property type="project" value="TreeGrafter"/>
</dbReference>
<keyword evidence="5 7" id="KW-0862">Zinc</keyword>
<dbReference type="AlphaFoldDB" id="A0A170YTH9"/>
<dbReference type="InterPro" id="IPR024079">
    <property type="entry name" value="MetalloPept_cat_dom_sf"/>
</dbReference>
<protein>
    <submittedName>
        <fullName evidence="10">Peptidyl-dipeptidase Dcp</fullName>
    </submittedName>
</protein>
<dbReference type="CDD" id="cd06456">
    <property type="entry name" value="M3A_DCP"/>
    <property type="match status" value="1"/>
</dbReference>
<dbReference type="Gene3D" id="3.40.390.10">
    <property type="entry name" value="Collagenase (Catalytic Domain)"/>
    <property type="match status" value="1"/>
</dbReference>
<sequence>MKKLFLTLISLIMLTSGVLKGENNPFFTPYKTAFGVPPFDKIKTEHYLPAFIEGIKQHQKEIDAIANNPAPVTFANTMAAMEYSGKLLTKVSMVFFNLEESMHSAEMQAIAEKVTPMLTEHSDNILLNGKLFKRVETLYKNRSQIRLTAEQRRVIEEQYKKFIHNGAALNDQQKKELREINKNLAMLQLKFGNNLLAETNSFKMVLDKEEDLAGLPESVKAAAAEDAKAANLPGKWIFTAQKTSWIPFLTYSTRRDLREKLYKGYWMRGDYGNATDNKQVILDIMKNRIALANLLGFKTSADYILDNTMAKTPARVDALLQSIWTPAVAKAKDEVKEMQSIIDSENGGFKLAMWDWWYYAEKVRKAKYDLNEDELKPYFKLENVRKGVFEVAHRLYGINFEKLKNVPVYHPDVEAFKVSDADGKLIGILYTDYFPRASKTVGAWMNNIRDQYIEKGIMVRPVIVNVGNLAKPTATSPSLLSMDDVGTLFHEFGHALHGLLSQCTYPSVSGTSVPRDFVECPSQFMENFAFQPEVMKMYAFHYKTGELMPESLMKKIQNSTYFNQGFEMTELVAASILDMKWHELTSVDGIDVDKFEKEQMDKIGLIPEILPRYRSTYFKHIFNDGYSAGYYSYQWASVFEKDAFELFKEKGIFDPATATSFRKNILERGNSDDPMKFYVKFRGHEPTSDALLKSKGLK</sequence>
<evidence type="ECO:0000256" key="3">
    <source>
        <dbReference type="ARBA" id="ARBA00022723"/>
    </source>
</evidence>
<name>A0A170YTH9_9BACT</name>
<keyword evidence="4 7" id="KW-0378">Hydrolase</keyword>
<dbReference type="SUPFAM" id="SSF55486">
    <property type="entry name" value="Metalloproteases ('zincins'), catalytic domain"/>
    <property type="match status" value="1"/>
</dbReference>
<dbReference type="STRING" id="681398.PJIAN_1642"/>
<keyword evidence="6 7" id="KW-0482">Metalloprotease</keyword>
<comment type="caution">
    <text evidence="10">The sequence shown here is derived from an EMBL/GenBank/DDBJ whole genome shotgun (WGS) entry which is preliminary data.</text>
</comment>
<accession>A0A170YTH9</accession>
<dbReference type="Pfam" id="PF01432">
    <property type="entry name" value="Peptidase_M3"/>
    <property type="match status" value="1"/>
</dbReference>
<keyword evidence="8" id="KW-0732">Signal</keyword>
<dbReference type="GO" id="GO:0046872">
    <property type="term" value="F:metal ion binding"/>
    <property type="evidence" value="ECO:0007669"/>
    <property type="project" value="UniProtKB-UniRule"/>
</dbReference>
<feature type="signal peptide" evidence="8">
    <location>
        <begin position="1"/>
        <end position="21"/>
    </location>
</feature>
<evidence type="ECO:0000256" key="1">
    <source>
        <dbReference type="ARBA" id="ARBA00006040"/>
    </source>
</evidence>
<dbReference type="EMBL" id="BDCR01000001">
    <property type="protein sequence ID" value="GAT62052.1"/>
    <property type="molecule type" value="Genomic_DNA"/>
</dbReference>
<evidence type="ECO:0000313" key="11">
    <source>
        <dbReference type="Proteomes" id="UP000076586"/>
    </source>
</evidence>
<evidence type="ECO:0000256" key="4">
    <source>
        <dbReference type="ARBA" id="ARBA00022801"/>
    </source>
</evidence>